<proteinExistence type="predicted"/>
<gene>
    <name evidence="1" type="ORF">B4077_0930</name>
</gene>
<evidence type="ECO:0000313" key="2">
    <source>
        <dbReference type="Proteomes" id="UP000035214"/>
    </source>
</evidence>
<comment type="caution">
    <text evidence="1">The sequence shown here is derived from an EMBL/GenBank/DDBJ whole genome shotgun (WGS) entry which is preliminary data.</text>
</comment>
<accession>A0A0G8F6X5</accession>
<reference evidence="1 2" key="1">
    <citation type="submission" date="2015-04" db="EMBL/GenBank/DDBJ databases">
        <title>Draft Genome Sequences of Eight Spore-Forming Food Isolates of Bacillus cereus Genome sequencing.</title>
        <authorList>
            <person name="Krawcyk A.O."/>
            <person name="de Jong A."/>
            <person name="Eijlander R.T."/>
            <person name="Berendsen E.M."/>
            <person name="Holsappel S."/>
            <person name="Wells-Bennik M."/>
            <person name="Kuipers O.P."/>
        </authorList>
    </citation>
    <scope>NUCLEOTIDE SEQUENCE [LARGE SCALE GENOMIC DNA]</scope>
    <source>
        <strain evidence="1 2">B4077</strain>
    </source>
</reference>
<sequence length="93" mass="10471">MVSNGKFIEALMQENKALRRTVHELTRASEKKDEAYMGLGEENEELIQALGKTRQYCGGGVGVSTQALNKVSSKEELLKEVRIEFADEIKKIR</sequence>
<dbReference type="Proteomes" id="UP000035214">
    <property type="component" value="Unassembled WGS sequence"/>
</dbReference>
<name>A0A0G8F6X5_BACCE</name>
<dbReference type="EMBL" id="LCYI01000009">
    <property type="protein sequence ID" value="KLA32174.1"/>
    <property type="molecule type" value="Genomic_DNA"/>
</dbReference>
<evidence type="ECO:0000313" key="1">
    <source>
        <dbReference type="EMBL" id="KLA32174.1"/>
    </source>
</evidence>
<dbReference type="AlphaFoldDB" id="A0A0G8F6X5"/>
<organism evidence="1 2">
    <name type="scientific">Bacillus cereus</name>
    <dbReference type="NCBI Taxonomy" id="1396"/>
    <lineage>
        <taxon>Bacteria</taxon>
        <taxon>Bacillati</taxon>
        <taxon>Bacillota</taxon>
        <taxon>Bacilli</taxon>
        <taxon>Bacillales</taxon>
        <taxon>Bacillaceae</taxon>
        <taxon>Bacillus</taxon>
        <taxon>Bacillus cereus group</taxon>
    </lineage>
</organism>
<dbReference type="PATRIC" id="fig|1396.428.peg.113"/>
<protein>
    <submittedName>
        <fullName evidence="1">Uncharacterized protein</fullName>
    </submittedName>
</protein>